<comment type="caution">
    <text evidence="2">The sequence shown here is derived from an EMBL/GenBank/DDBJ whole genome shotgun (WGS) entry which is preliminary data.</text>
</comment>
<dbReference type="SUPFAM" id="SSF52540">
    <property type="entry name" value="P-loop containing nucleoside triphosphate hydrolases"/>
    <property type="match status" value="1"/>
</dbReference>
<dbReference type="Proteomes" id="UP001445076">
    <property type="component" value="Unassembled WGS sequence"/>
</dbReference>
<name>A0AAW0XZD6_CHEQU</name>
<dbReference type="EMBL" id="JARKIK010000021">
    <property type="protein sequence ID" value="KAK8744698.1"/>
    <property type="molecule type" value="Genomic_DNA"/>
</dbReference>
<dbReference type="InterPro" id="IPR027417">
    <property type="entry name" value="P-loop_NTPase"/>
</dbReference>
<accession>A0AAW0XZD6</accession>
<sequence length="965" mass="111524">MEPMEGKMVEKDLSSRFLTVLEERNQISSAVGPKVYAFSILYNFVTQAAERAITDVLKVLYSQKYMKTNEGSLPVYDYCISKMHWNDNRIKKKFGNEKFLKCDIRKEKMVDVNFAYKVIVELCGNAFDWLSHDCRRLIRLVKNYKYKICQKYGLNDKELAVEMDRFFKIVKTIYTNVGQEFHKDFKENLEDISNMMVCITKPLTSNKILHNFLADVEVRKLITAQNELAEQYRELQVANPFTWMNDEWYVSFKSGAMPKTVLEEIYSPLKIGDTNTKVRKEHLLTTTKRVAGEEVITPVLLLNGVTGSGKTVLCYHLVQNWCDGASKIDELNNFDLVFLIEHSKVKSALFKNVMREQMLTKTCRDFQIENFFKFLKGLDILFIIDGYDKSTKDNFPIVDEIFEHLSDKRILMTTRPDCLANTTVLMLNNHVNFHIVEVSELDDPSQAKIVEDVLKHKFKDPEIVETAFNEFSYHHKGIGMNILDLIRLPLTACLYVVQWKSEEMDVKSATKFYDSLFILSTKKLISRKSWNSEDTLAKLFKKLPCILGKFAWNLLRSNKHILEENMKMEIMYFFQDLHVDLVDVLLPYLTCYFNPYSQPIEMEFSYINSPQQAYYASRYLVNSIKAKKSTVRDIQTELDNFKSNPVVLLFFIGHLISQNMDNLIVQEVLSIIHNASVKAESYSYWWSLYVESEGNETVSIFIAETCLPKFHWVVNSKTVVPALKLLASCPVQLESLKIDIPNSVDPFDIPEFLPLMKSLPDKLHTRYGKKNAIEVELHFWHHDEKGGSQPSDKFLRTLFPWGILVNFTGELGSQKVGSGMLFNPSELRTIRARLNTPGALRSLQVIVKHLPPLCRVVRITIDIPEDCDPASFEQLHCPNLELNFQEISLENKNWIIKAIKAIGGRNGIWRACFNTCTMDVECQAALIKDLAGLITNKLSIRTIMDMDEVQQKKLQQLATFTVNWI</sequence>
<dbReference type="Gene3D" id="3.40.50.300">
    <property type="entry name" value="P-loop containing nucleotide triphosphate hydrolases"/>
    <property type="match status" value="1"/>
</dbReference>
<proteinExistence type="predicted"/>
<protein>
    <recommendedName>
        <fullName evidence="1">NACHT domain-containing protein</fullName>
    </recommendedName>
</protein>
<reference evidence="2 3" key="1">
    <citation type="journal article" date="2024" name="BMC Genomics">
        <title>Genome assembly of redclaw crayfish (Cherax quadricarinatus) provides insights into its immune adaptation and hypoxia tolerance.</title>
        <authorList>
            <person name="Liu Z."/>
            <person name="Zheng J."/>
            <person name="Li H."/>
            <person name="Fang K."/>
            <person name="Wang S."/>
            <person name="He J."/>
            <person name="Zhou D."/>
            <person name="Weng S."/>
            <person name="Chi M."/>
            <person name="Gu Z."/>
            <person name="He J."/>
            <person name="Li F."/>
            <person name="Wang M."/>
        </authorList>
    </citation>
    <scope>NUCLEOTIDE SEQUENCE [LARGE SCALE GENOMIC DNA]</scope>
    <source>
        <strain evidence="2">ZL_2023a</strain>
    </source>
</reference>
<dbReference type="AlphaFoldDB" id="A0AAW0XZD6"/>
<evidence type="ECO:0000313" key="2">
    <source>
        <dbReference type="EMBL" id="KAK8744698.1"/>
    </source>
</evidence>
<dbReference type="Pfam" id="PF05729">
    <property type="entry name" value="NACHT"/>
    <property type="match status" value="1"/>
</dbReference>
<dbReference type="PANTHER" id="PTHR46844">
    <property type="entry name" value="SLR5058 PROTEIN"/>
    <property type="match status" value="1"/>
</dbReference>
<keyword evidence="3" id="KW-1185">Reference proteome</keyword>
<dbReference type="InterPro" id="IPR007111">
    <property type="entry name" value="NACHT_NTPase"/>
</dbReference>
<feature type="domain" description="NACHT" evidence="1">
    <location>
        <begin position="299"/>
        <end position="456"/>
    </location>
</feature>
<evidence type="ECO:0000313" key="3">
    <source>
        <dbReference type="Proteomes" id="UP001445076"/>
    </source>
</evidence>
<dbReference type="PANTHER" id="PTHR46844:SF1">
    <property type="entry name" value="SLR5058 PROTEIN"/>
    <property type="match status" value="1"/>
</dbReference>
<gene>
    <name evidence="2" type="ORF">OTU49_000572</name>
</gene>
<organism evidence="2 3">
    <name type="scientific">Cherax quadricarinatus</name>
    <name type="common">Australian red claw crayfish</name>
    <dbReference type="NCBI Taxonomy" id="27406"/>
    <lineage>
        <taxon>Eukaryota</taxon>
        <taxon>Metazoa</taxon>
        <taxon>Ecdysozoa</taxon>
        <taxon>Arthropoda</taxon>
        <taxon>Crustacea</taxon>
        <taxon>Multicrustacea</taxon>
        <taxon>Malacostraca</taxon>
        <taxon>Eumalacostraca</taxon>
        <taxon>Eucarida</taxon>
        <taxon>Decapoda</taxon>
        <taxon>Pleocyemata</taxon>
        <taxon>Astacidea</taxon>
        <taxon>Parastacoidea</taxon>
        <taxon>Parastacidae</taxon>
        <taxon>Cherax</taxon>
    </lineage>
</organism>
<evidence type="ECO:0000259" key="1">
    <source>
        <dbReference type="Pfam" id="PF05729"/>
    </source>
</evidence>